<evidence type="ECO:0000313" key="1">
    <source>
        <dbReference type="EMBL" id="JAS94953.1"/>
    </source>
</evidence>
<gene>
    <name evidence="1" type="ORF">g.19141</name>
</gene>
<evidence type="ECO:0008006" key="2">
    <source>
        <dbReference type="Google" id="ProtNLM"/>
    </source>
</evidence>
<dbReference type="AlphaFoldDB" id="A0A1B6J709"/>
<sequence length="272" mass="31152">MYADDTALILANKNKAQLDIDSFVAYNVAKQYCHLNDLVLNDSKTQQLVFTPNPNQYDGLPEITTIKSGKYLGLTVDQNLSWEPHINQLCHKLNSSLYAVRRIKQISSPQVALTAYLSLFECHLRYGLIAWGGTTIGNLKRVLVIQKRAVRTLSGLGPMDSCRAAFRHLGILTIIGLYILETILFATKTGHARTGDIHPYNTRHRNNFLLDPHHLTLFEKKPSYKGAMFFNNLPDYLRKLPEKNFKTSLRSWLLEHPYYSVQEFLQWRTSAL</sequence>
<accession>A0A1B6J709</accession>
<dbReference type="EMBL" id="GECU01012753">
    <property type="protein sequence ID" value="JAS94953.1"/>
    <property type="molecule type" value="Transcribed_RNA"/>
</dbReference>
<name>A0A1B6J709_9HEMI</name>
<protein>
    <recommendedName>
        <fullName evidence="2">Reverse transcriptase domain-containing protein</fullName>
    </recommendedName>
</protein>
<reference evidence="1" key="1">
    <citation type="submission" date="2015-11" db="EMBL/GenBank/DDBJ databases">
        <title>De novo transcriptome assembly of four potential Pierce s Disease insect vectors from Arizona vineyards.</title>
        <authorList>
            <person name="Tassone E.E."/>
        </authorList>
    </citation>
    <scope>NUCLEOTIDE SEQUENCE</scope>
</reference>
<proteinExistence type="predicted"/>
<dbReference type="PANTHER" id="PTHR33332">
    <property type="entry name" value="REVERSE TRANSCRIPTASE DOMAIN-CONTAINING PROTEIN"/>
    <property type="match status" value="1"/>
</dbReference>
<organism evidence="1">
    <name type="scientific">Homalodisca liturata</name>
    <dbReference type="NCBI Taxonomy" id="320908"/>
    <lineage>
        <taxon>Eukaryota</taxon>
        <taxon>Metazoa</taxon>
        <taxon>Ecdysozoa</taxon>
        <taxon>Arthropoda</taxon>
        <taxon>Hexapoda</taxon>
        <taxon>Insecta</taxon>
        <taxon>Pterygota</taxon>
        <taxon>Neoptera</taxon>
        <taxon>Paraneoptera</taxon>
        <taxon>Hemiptera</taxon>
        <taxon>Auchenorrhyncha</taxon>
        <taxon>Membracoidea</taxon>
        <taxon>Cicadellidae</taxon>
        <taxon>Cicadellinae</taxon>
        <taxon>Proconiini</taxon>
        <taxon>Homalodisca</taxon>
    </lineage>
</organism>